<comment type="caution">
    <text evidence="7">The sequence shown here is derived from an EMBL/GenBank/DDBJ whole genome shotgun (WGS) entry which is preliminary data.</text>
</comment>
<dbReference type="InterPro" id="IPR001867">
    <property type="entry name" value="OmpR/PhoB-type_DNA-bd"/>
</dbReference>
<dbReference type="CDD" id="cd00383">
    <property type="entry name" value="trans_reg_C"/>
    <property type="match status" value="1"/>
</dbReference>
<dbReference type="Pfam" id="PF00486">
    <property type="entry name" value="Trans_reg_C"/>
    <property type="match status" value="1"/>
</dbReference>
<dbReference type="Gene3D" id="1.10.10.10">
    <property type="entry name" value="Winged helix-like DNA-binding domain superfamily/Winged helix DNA-binding domain"/>
    <property type="match status" value="1"/>
</dbReference>
<evidence type="ECO:0000256" key="3">
    <source>
        <dbReference type="ARBA" id="ARBA00023125"/>
    </source>
</evidence>
<dbReference type="EMBL" id="AJWY01008271">
    <property type="protein sequence ID" value="EKC61685.1"/>
    <property type="molecule type" value="Genomic_DNA"/>
</dbReference>
<evidence type="ECO:0000259" key="5">
    <source>
        <dbReference type="PROSITE" id="PS50110"/>
    </source>
</evidence>
<dbReference type="GO" id="GO:0000976">
    <property type="term" value="F:transcription cis-regulatory region binding"/>
    <property type="evidence" value="ECO:0007669"/>
    <property type="project" value="TreeGrafter"/>
</dbReference>
<keyword evidence="2" id="KW-0805">Transcription regulation</keyword>
<dbReference type="GO" id="GO:0006355">
    <property type="term" value="P:regulation of DNA-templated transcription"/>
    <property type="evidence" value="ECO:0007669"/>
    <property type="project" value="InterPro"/>
</dbReference>
<evidence type="ECO:0000256" key="2">
    <source>
        <dbReference type="ARBA" id="ARBA00023015"/>
    </source>
</evidence>
<evidence type="ECO:0000259" key="6">
    <source>
        <dbReference type="PROSITE" id="PS51755"/>
    </source>
</evidence>
<gene>
    <name evidence="7" type="ORF">LEA_12226</name>
</gene>
<keyword evidence="3" id="KW-0238">DNA-binding</keyword>
<dbReference type="GO" id="GO:0000156">
    <property type="term" value="F:phosphorelay response regulator activity"/>
    <property type="evidence" value="ECO:0007669"/>
    <property type="project" value="TreeGrafter"/>
</dbReference>
<evidence type="ECO:0000256" key="4">
    <source>
        <dbReference type="ARBA" id="ARBA00023163"/>
    </source>
</evidence>
<feature type="non-terminal residue" evidence="7">
    <location>
        <position position="1"/>
    </location>
</feature>
<dbReference type="PROSITE" id="PS51755">
    <property type="entry name" value="OMPR_PHOB"/>
    <property type="match status" value="1"/>
</dbReference>
<feature type="domain" description="Response regulatory" evidence="5">
    <location>
        <begin position="1"/>
        <end position="102"/>
    </location>
</feature>
<dbReference type="AlphaFoldDB" id="K1T5V2"/>
<keyword evidence="1" id="KW-0597">Phosphoprotein</keyword>
<dbReference type="InterPro" id="IPR011006">
    <property type="entry name" value="CheY-like_superfamily"/>
</dbReference>
<dbReference type="PANTHER" id="PTHR48111:SF4">
    <property type="entry name" value="DNA-BINDING DUAL TRANSCRIPTIONAL REGULATOR OMPR"/>
    <property type="match status" value="1"/>
</dbReference>
<evidence type="ECO:0000313" key="7">
    <source>
        <dbReference type="EMBL" id="EKC61685.1"/>
    </source>
</evidence>
<organism evidence="7">
    <name type="scientific">human gut metagenome</name>
    <dbReference type="NCBI Taxonomy" id="408170"/>
    <lineage>
        <taxon>unclassified sequences</taxon>
        <taxon>metagenomes</taxon>
        <taxon>organismal metagenomes</taxon>
    </lineage>
</organism>
<protein>
    <submittedName>
        <fullName evidence="7">Two-component response regulator</fullName>
    </submittedName>
</protein>
<dbReference type="InterPro" id="IPR039420">
    <property type="entry name" value="WalR-like"/>
</dbReference>
<feature type="domain" description="OmpR/PhoB-type" evidence="6">
    <location>
        <begin position="113"/>
        <end position="207"/>
    </location>
</feature>
<dbReference type="CDD" id="cd17574">
    <property type="entry name" value="REC_OmpR"/>
    <property type="match status" value="1"/>
</dbReference>
<dbReference type="SMART" id="SM00448">
    <property type="entry name" value="REC"/>
    <property type="match status" value="1"/>
</dbReference>
<dbReference type="PROSITE" id="PS50110">
    <property type="entry name" value="RESPONSE_REGULATORY"/>
    <property type="match status" value="1"/>
</dbReference>
<dbReference type="GO" id="GO:0005829">
    <property type="term" value="C:cytosol"/>
    <property type="evidence" value="ECO:0007669"/>
    <property type="project" value="TreeGrafter"/>
</dbReference>
<evidence type="ECO:0000256" key="1">
    <source>
        <dbReference type="ARBA" id="ARBA00022553"/>
    </source>
</evidence>
<keyword evidence="4" id="KW-0804">Transcription</keyword>
<dbReference type="InterPro" id="IPR036388">
    <property type="entry name" value="WH-like_DNA-bd_sf"/>
</dbReference>
<dbReference type="Gene3D" id="3.40.50.2300">
    <property type="match status" value="1"/>
</dbReference>
<dbReference type="Pfam" id="PF00072">
    <property type="entry name" value="Response_reg"/>
    <property type="match status" value="1"/>
</dbReference>
<dbReference type="SUPFAM" id="SSF52172">
    <property type="entry name" value="CheY-like"/>
    <property type="match status" value="1"/>
</dbReference>
<name>K1T5V2_9ZZZZ</name>
<accession>K1T5V2</accession>
<reference evidence="7" key="1">
    <citation type="journal article" date="2013" name="Environ. Microbiol.">
        <title>Microbiota from the distal guts of lean and obese adolescents exhibit partial functional redundancy besides clear differences in community structure.</title>
        <authorList>
            <person name="Ferrer M."/>
            <person name="Ruiz A."/>
            <person name="Lanza F."/>
            <person name="Haange S.B."/>
            <person name="Oberbach A."/>
            <person name="Till H."/>
            <person name="Bargiela R."/>
            <person name="Campoy C."/>
            <person name="Segura M.T."/>
            <person name="Richter M."/>
            <person name="von Bergen M."/>
            <person name="Seifert J."/>
            <person name="Suarez A."/>
        </authorList>
    </citation>
    <scope>NUCLEOTIDE SEQUENCE</scope>
</reference>
<dbReference type="InterPro" id="IPR001789">
    <property type="entry name" value="Sig_transdc_resp-reg_receiver"/>
</dbReference>
<dbReference type="PANTHER" id="PTHR48111">
    <property type="entry name" value="REGULATOR OF RPOS"/>
    <property type="match status" value="1"/>
</dbReference>
<dbReference type="GO" id="GO:0032993">
    <property type="term" value="C:protein-DNA complex"/>
    <property type="evidence" value="ECO:0007669"/>
    <property type="project" value="TreeGrafter"/>
</dbReference>
<dbReference type="SMART" id="SM00862">
    <property type="entry name" value="Trans_reg_C"/>
    <property type="match status" value="1"/>
</dbReference>
<sequence>RYNLVREGYEVYTAQNGAEALETAARCRPHLILLDMMMPVMDGVETCRAIRRDPALRDTMVVFLSALGEEEQQLAGFDVGADDYLTKPIRMKLLISRIQAILKRVDASPAASDTETSKGGITVDRERYTVSRNGEEITLPRKEFALLDLLCSSPGKLVTREEIYAKIWGSDVVVGDRTIDVHIRKLRQKIGDERIVTVKGMGYKYEP</sequence>
<proteinExistence type="predicted"/>